<dbReference type="GO" id="GO:0005524">
    <property type="term" value="F:ATP binding"/>
    <property type="evidence" value="ECO:0007669"/>
    <property type="project" value="UniProtKB-KW"/>
</dbReference>
<organism evidence="3 4">
    <name type="scientific">Halalkalibaculum roseum</name>
    <dbReference type="NCBI Taxonomy" id="2709311"/>
    <lineage>
        <taxon>Bacteria</taxon>
        <taxon>Pseudomonadati</taxon>
        <taxon>Balneolota</taxon>
        <taxon>Balneolia</taxon>
        <taxon>Balneolales</taxon>
        <taxon>Balneolaceae</taxon>
        <taxon>Halalkalibaculum</taxon>
    </lineage>
</organism>
<dbReference type="InterPro" id="IPR027417">
    <property type="entry name" value="P-loop_NTPase"/>
</dbReference>
<gene>
    <name evidence="3" type="ORF">G3570_00135</name>
</gene>
<comment type="caution">
    <text evidence="3">The sequence shown here is derived from an EMBL/GenBank/DDBJ whole genome shotgun (WGS) entry which is preliminary data.</text>
</comment>
<feature type="compositionally biased region" description="Polar residues" evidence="1">
    <location>
        <begin position="1391"/>
        <end position="1401"/>
    </location>
</feature>
<feature type="compositionally biased region" description="Basic and acidic residues" evidence="1">
    <location>
        <begin position="1380"/>
        <end position="1390"/>
    </location>
</feature>
<feature type="compositionally biased region" description="Polar residues" evidence="1">
    <location>
        <begin position="1362"/>
        <end position="1377"/>
    </location>
</feature>
<dbReference type="InterPro" id="IPR002789">
    <property type="entry name" value="HerA_central"/>
</dbReference>
<dbReference type="RefSeq" id="WP_165138011.1">
    <property type="nucleotide sequence ID" value="NZ_JAALLT010000001.1"/>
</dbReference>
<dbReference type="EMBL" id="JAALLT010000001">
    <property type="protein sequence ID" value="NGP75022.1"/>
    <property type="molecule type" value="Genomic_DNA"/>
</dbReference>
<feature type="domain" description="Helicase HerA central" evidence="2">
    <location>
        <begin position="1451"/>
        <end position="1631"/>
    </location>
</feature>
<evidence type="ECO:0000313" key="3">
    <source>
        <dbReference type="EMBL" id="NGP75022.1"/>
    </source>
</evidence>
<feature type="compositionally biased region" description="Basic and acidic residues" evidence="1">
    <location>
        <begin position="1402"/>
        <end position="1416"/>
    </location>
</feature>
<keyword evidence="3" id="KW-0547">Nucleotide-binding</keyword>
<feature type="region of interest" description="Disordered" evidence="1">
    <location>
        <begin position="1362"/>
        <end position="1416"/>
    </location>
</feature>
<dbReference type="Gene3D" id="3.40.50.300">
    <property type="entry name" value="P-loop containing nucleotide triphosphate hydrolases"/>
    <property type="match status" value="2"/>
</dbReference>
<sequence>MSKYVQALIDEIKDNVDLSGGLVRVRIKNIPALIQEGIANYILKAPRGLEADGTNFHFYFSADKIQADINKRIYTDSAVKQRNKVKEGVLTTVYEPGIVEEKSMHEASLVINKYHDLSKWYKSDLFENVGTAILKEFPNQTKLLNGFRKYAKELLKGSNGYSNLWEVIKRLDSLEIKHLDQENYLPNIFLKIGLPCPTTNDDIEYTFEHCTDIIKSIGDLVSSKSYLGLKNDLLEYIESVGLEVKREPIGSFYDYLLGSQANAFEFGSQPLVHYILSNNESADWWYKLDQTFWEGYLEYLSGSNKKIEVKVLNRIAQDFIKDGEPIPIEGNIVRLEINNFDKLQNLKLVYGGEEQEAEENTIDLNITPQKNRHCIVRFDADNCKPLTLKLIPIGGSEESFQAVAVYDEKPTILTEKGAEIECINDGGYIKGFIISALQEDIELYCKEAVSSNNGSENNYKNLRLKPVKFYESVTIFEFLYSFGEDEELGFKLDAVSEVYNWDVIGESNERSTKVNSEFRRLIETHYNEKSGYKFESDRPRNLGNLEDEALTHHGKPFAISVENVLKKNSVKELNSLPIGVPDIDIPSDLNNLRNGIISSLEDTVGIKRPDIRSISLTEIDGLGEQIRAYLSAYKKWLDKTDLASWYDVIMLVDGDQDNTNEEFRRHCAYILVSPYHPVRLAWQYRAQSIMKDCLELENKWRYCPYAAVIDPSSVAAIFGLTTSKNDPLGDEQVLFKSISSDDDYWGIYKNEEATLAIDKENTLEALEVIGFSNLDEKVSILTQNHINSSLKDVNKLLQTRSTINVLVQGGTKNNQNLTQGLSDWLGGKLSTQDNTTNLNELITNSFLNIVPTKLHVFDDRDRKLQPEEDELLHYYQSLDEKIYWYDRDKFEANVDDDKSRNYDITLLLNIDQNKPVWKSEPRGDSNLNGWGSLYCFNPLSVASITSQNNKEGKAGNIIEYYSYPKGLDQANTIENDLWAVQNILSLNTKKTQKIVRPHDKPLRMATADSTFAAVSAGSFNSGFLSASSDSYLWDFQMPEFGNKRGSHLGYYLLTSDTDQGSQIRVSIERFLTQVLPAESYDVSTVTENILSRYKSLGLPMLRNLASGGNRARGEIGLMMAMEILDQLLARLDTQEESETENSLFLTIPLDPFQNILDLIFNKRTRKNTRPDLIVLCINDGNGEGLGVKITPVEVKYRSGRLNPQEQENALDQARNFAEDLGKLFQKARESALWDHCFKNLIGSMVDFSFSTQLINSESGYVTGDEKKKIVAKFFRYLSLGNLFKYDSLDIDKYGRLITFEYGRNEDDSNYNELNNIFSPKGFDDVFLVSKQNTMKVLETGGATLANELYEQVGDWDFKSSVQGNQQQPLINKEQGNGATEKAKEEMEKENGNSTEENNFGKSQEKDGQSSLVKEHDETGGIKFKVGTYDTGFKKEDIHYWPSNTNLTQLNTGVLGNLGTGKTQLLQTLIHKISISKGNNRGITPKVLVLDTKRDYASLEEPGNEDFVKSIDAKQYKPYRLPINYFDIRGSKDENPAYTKARLFYDFLSKIYGGIGPKQETVILNSVIKSFEDAGYSSSMNDYSSIRIPTIKTVLEKYKEITDDRQDAPRSIMEKLVMSEMFETNPDKIVPFDKFFDKSVIVSLASIANLDKDLKLAMIVFLSLYRDYMLNVEKHPFTNGSPSLRVIDSYLAIDEANLVMDLDLPILEDIMLKGREFGVGVILATQYFQHFPKKYREALNTWFIHSVPDISKAQLESIGFTDIGNHFPKKIKQQGKFECLYKTFNYDGAFINTLPFYRLVEGGFSS</sequence>
<proteinExistence type="predicted"/>
<dbReference type="Proteomes" id="UP000473278">
    <property type="component" value="Unassembled WGS sequence"/>
</dbReference>
<reference evidence="3 4" key="1">
    <citation type="submission" date="2020-02" db="EMBL/GenBank/DDBJ databases">
        <title>Balneolaceae bacterium YR4-1, complete genome.</title>
        <authorList>
            <person name="Li Y."/>
            <person name="Wu S."/>
        </authorList>
    </citation>
    <scope>NUCLEOTIDE SEQUENCE [LARGE SCALE GENOMIC DNA]</scope>
    <source>
        <strain evidence="3 4">YR4-1</strain>
    </source>
</reference>
<keyword evidence="3" id="KW-0067">ATP-binding</keyword>
<evidence type="ECO:0000313" key="4">
    <source>
        <dbReference type="Proteomes" id="UP000473278"/>
    </source>
</evidence>
<evidence type="ECO:0000259" key="2">
    <source>
        <dbReference type="Pfam" id="PF01935"/>
    </source>
</evidence>
<dbReference type="Pfam" id="PF01935">
    <property type="entry name" value="DUF87"/>
    <property type="match status" value="1"/>
</dbReference>
<keyword evidence="4" id="KW-1185">Reference proteome</keyword>
<protein>
    <submittedName>
        <fullName evidence="3">ATP-binding protein</fullName>
    </submittedName>
</protein>
<dbReference type="SUPFAM" id="SSF52540">
    <property type="entry name" value="P-loop containing nucleoside triphosphate hydrolases"/>
    <property type="match status" value="1"/>
</dbReference>
<dbReference type="InterPro" id="IPR051162">
    <property type="entry name" value="T4SS_component"/>
</dbReference>
<dbReference type="PANTHER" id="PTHR30121">
    <property type="entry name" value="UNCHARACTERIZED PROTEIN YJGR-RELATED"/>
    <property type="match status" value="1"/>
</dbReference>
<name>A0A6M1SQN9_9BACT</name>
<evidence type="ECO:0000256" key="1">
    <source>
        <dbReference type="SAM" id="MobiDB-lite"/>
    </source>
</evidence>
<dbReference type="PANTHER" id="PTHR30121:SF6">
    <property type="entry name" value="SLR6007 PROTEIN"/>
    <property type="match status" value="1"/>
</dbReference>
<accession>A0A6M1SQN9</accession>